<sequence length="80" mass="7941">MSTLLDLDSLIANKVFEAQGDLARLQDLCAALTAGAGLAIAIAAEGDGEVANVLCEAVAAQVFECAATHAGLALTARGLA</sequence>
<name>A0ABU7TNN8_9HYPH</name>
<comment type="caution">
    <text evidence="1">The sequence shown here is derived from an EMBL/GenBank/DDBJ whole genome shotgun (WGS) entry which is preliminary data.</text>
</comment>
<gene>
    <name evidence="1" type="ORF">MOTC310_11840</name>
</gene>
<dbReference type="Proteomes" id="UP001355206">
    <property type="component" value="Unassembled WGS sequence"/>
</dbReference>
<accession>A0ABU7TNN8</accession>
<evidence type="ECO:0000313" key="2">
    <source>
        <dbReference type="Proteomes" id="UP001355206"/>
    </source>
</evidence>
<protein>
    <submittedName>
        <fullName evidence="1">Uncharacterized protein</fullName>
    </submittedName>
</protein>
<dbReference type="RefSeq" id="WP_331301902.1">
    <property type="nucleotide sequence ID" value="NZ_MLCA01000006.1"/>
</dbReference>
<dbReference type="EMBL" id="MLCA01000006">
    <property type="protein sequence ID" value="MEE7491116.1"/>
    <property type="molecule type" value="Genomic_DNA"/>
</dbReference>
<keyword evidence="2" id="KW-1185">Reference proteome</keyword>
<organism evidence="1 2">
    <name type="scientific">Methylobacterium oryzae</name>
    <dbReference type="NCBI Taxonomy" id="334852"/>
    <lineage>
        <taxon>Bacteria</taxon>
        <taxon>Pseudomonadati</taxon>
        <taxon>Pseudomonadota</taxon>
        <taxon>Alphaproteobacteria</taxon>
        <taxon>Hyphomicrobiales</taxon>
        <taxon>Methylobacteriaceae</taxon>
        <taxon>Methylobacterium</taxon>
    </lineage>
</organism>
<evidence type="ECO:0000313" key="1">
    <source>
        <dbReference type="EMBL" id="MEE7491116.1"/>
    </source>
</evidence>
<proteinExistence type="predicted"/>
<reference evidence="1 2" key="1">
    <citation type="journal article" date="2012" name="Genet. Mol. Biol.">
        <title>Analysis of 16S rRNA and mxaF genes revealing insights into Methylobacterium niche-specific plant association.</title>
        <authorList>
            <person name="Dourado M.N."/>
            <person name="Andreote F.D."/>
            <person name="Dini-Andreote F."/>
            <person name="Conti R."/>
            <person name="Araujo J.M."/>
            <person name="Araujo W.L."/>
        </authorList>
    </citation>
    <scope>NUCLEOTIDE SEQUENCE [LARGE SCALE GENOMIC DNA]</scope>
    <source>
        <strain evidence="1 2">TC3-10</strain>
    </source>
</reference>